<keyword evidence="1" id="KW-0812">Transmembrane</keyword>
<protein>
    <submittedName>
        <fullName evidence="2">Uncharacterized protein</fullName>
    </submittedName>
</protein>
<accession>A0A2W7TG60</accession>
<dbReference type="RefSeq" id="WP_111295379.1">
    <property type="nucleotide sequence ID" value="NZ_QKZV01000005.1"/>
</dbReference>
<name>A0A2W7TG60_9BACT</name>
<proteinExistence type="predicted"/>
<dbReference type="Proteomes" id="UP000249720">
    <property type="component" value="Unassembled WGS sequence"/>
</dbReference>
<feature type="transmembrane region" description="Helical" evidence="1">
    <location>
        <begin position="103"/>
        <end position="122"/>
    </location>
</feature>
<dbReference type="EMBL" id="QKZV01000005">
    <property type="protein sequence ID" value="PZX62282.1"/>
    <property type="molecule type" value="Genomic_DNA"/>
</dbReference>
<dbReference type="AlphaFoldDB" id="A0A2W7TG60"/>
<sequence>MGLAWATLPVQAQLGGLGLGSPLGGTVNNLPMNGGQQRSTIGNSRLQISNGISNGTIGLSPNPTLPGNTLTPISGATSPVMGTFGNPGGGPGGGGVGGGGYNAAPLDGGVIILIMLGLGIFLQIRLREYKKNTHASQ</sequence>
<gene>
    <name evidence="2" type="ORF">LX80_01764</name>
</gene>
<organism evidence="2 3">
    <name type="scientific">Hydrotalea sandarakina</name>
    <dbReference type="NCBI Taxonomy" id="1004304"/>
    <lineage>
        <taxon>Bacteria</taxon>
        <taxon>Pseudomonadati</taxon>
        <taxon>Bacteroidota</taxon>
        <taxon>Chitinophagia</taxon>
        <taxon>Chitinophagales</taxon>
        <taxon>Chitinophagaceae</taxon>
        <taxon>Hydrotalea</taxon>
    </lineage>
</organism>
<evidence type="ECO:0000313" key="3">
    <source>
        <dbReference type="Proteomes" id="UP000249720"/>
    </source>
</evidence>
<reference evidence="2 3" key="1">
    <citation type="submission" date="2018-06" db="EMBL/GenBank/DDBJ databases">
        <title>Genomic Encyclopedia of Archaeal and Bacterial Type Strains, Phase II (KMG-II): from individual species to whole genera.</title>
        <authorList>
            <person name="Goeker M."/>
        </authorList>
    </citation>
    <scope>NUCLEOTIDE SEQUENCE [LARGE SCALE GENOMIC DNA]</scope>
    <source>
        <strain evidence="2 3">DSM 23241</strain>
    </source>
</reference>
<comment type="caution">
    <text evidence="2">The sequence shown here is derived from an EMBL/GenBank/DDBJ whole genome shotgun (WGS) entry which is preliminary data.</text>
</comment>
<evidence type="ECO:0000313" key="2">
    <source>
        <dbReference type="EMBL" id="PZX62282.1"/>
    </source>
</evidence>
<keyword evidence="3" id="KW-1185">Reference proteome</keyword>
<evidence type="ECO:0000256" key="1">
    <source>
        <dbReference type="SAM" id="Phobius"/>
    </source>
</evidence>
<keyword evidence="1" id="KW-1133">Transmembrane helix</keyword>
<keyword evidence="1" id="KW-0472">Membrane</keyword>